<dbReference type="RefSeq" id="XP_004364954.1">
    <property type="nucleotide sequence ID" value="XM_004364897.2"/>
</dbReference>
<keyword evidence="4 5" id="KW-0472">Membrane</keyword>
<evidence type="ECO:0000313" key="8">
    <source>
        <dbReference type="Proteomes" id="UP000008743"/>
    </source>
</evidence>
<dbReference type="PANTHER" id="PTHR21576">
    <property type="entry name" value="UNCHARACTERIZED NODULIN-LIKE PROTEIN"/>
    <property type="match status" value="1"/>
</dbReference>
<feature type="transmembrane region" description="Helical" evidence="5">
    <location>
        <begin position="118"/>
        <end position="141"/>
    </location>
</feature>
<dbReference type="GO" id="GO:0016020">
    <property type="term" value="C:membrane"/>
    <property type="evidence" value="ECO:0007669"/>
    <property type="project" value="UniProtKB-SubCell"/>
</dbReference>
<feature type="transmembrane region" description="Helical" evidence="5">
    <location>
        <begin position="314"/>
        <end position="332"/>
    </location>
</feature>
<feature type="transmembrane region" description="Helical" evidence="5">
    <location>
        <begin position="153"/>
        <end position="172"/>
    </location>
</feature>
<keyword evidence="3 5" id="KW-1133">Transmembrane helix</keyword>
<evidence type="ECO:0000256" key="2">
    <source>
        <dbReference type="ARBA" id="ARBA00022692"/>
    </source>
</evidence>
<dbReference type="eggNOG" id="ENOG502RWDV">
    <property type="taxonomic scope" value="Eukaryota"/>
</dbReference>
<reference evidence="8" key="1">
    <citation type="submission" date="2011-02" db="EMBL/GenBank/DDBJ databases">
        <title>The Genome Sequence of Capsaspora owczarzaki ATCC 30864.</title>
        <authorList>
            <person name="Russ C."/>
            <person name="Cuomo C."/>
            <person name="Burger G."/>
            <person name="Gray M.W."/>
            <person name="Holland P.W.H."/>
            <person name="King N."/>
            <person name="Lang F.B.F."/>
            <person name="Roger A.J."/>
            <person name="Ruiz-Trillo I."/>
            <person name="Young S.K."/>
            <person name="Zeng Q."/>
            <person name="Gargeya S."/>
            <person name="Alvarado L."/>
            <person name="Berlin A."/>
            <person name="Chapman S.B."/>
            <person name="Chen Z."/>
            <person name="Freedman E."/>
            <person name="Gellesch M."/>
            <person name="Goldberg J."/>
            <person name="Griggs A."/>
            <person name="Gujja S."/>
            <person name="Heilman E."/>
            <person name="Heiman D."/>
            <person name="Howarth C."/>
            <person name="Mehta T."/>
            <person name="Neiman D."/>
            <person name="Pearson M."/>
            <person name="Roberts A."/>
            <person name="Saif S."/>
            <person name="Shea T."/>
            <person name="Shenoy N."/>
            <person name="Sisk P."/>
            <person name="Stolte C."/>
            <person name="Sykes S."/>
            <person name="White J."/>
            <person name="Yandava C."/>
            <person name="Haas B."/>
            <person name="Nusbaum C."/>
            <person name="Birren B."/>
        </authorList>
    </citation>
    <scope>NUCLEOTIDE SEQUENCE</scope>
    <source>
        <strain evidence="8">ATCC 30864</strain>
    </source>
</reference>
<proteinExistence type="predicted"/>
<feature type="transmembrane region" description="Helical" evidence="5">
    <location>
        <begin position="184"/>
        <end position="205"/>
    </location>
</feature>
<dbReference type="Proteomes" id="UP000008743">
    <property type="component" value="Unassembled WGS sequence"/>
</dbReference>
<feature type="transmembrane region" description="Helical" evidence="5">
    <location>
        <begin position="402"/>
        <end position="425"/>
    </location>
</feature>
<dbReference type="OrthoDB" id="410267at2759"/>
<feature type="transmembrane region" description="Helical" evidence="5">
    <location>
        <begin position="87"/>
        <end position="106"/>
    </location>
</feature>
<evidence type="ECO:0000313" key="7">
    <source>
        <dbReference type="EMBL" id="KJE88425.1"/>
    </source>
</evidence>
<name>A0A0D2WGB0_CAPO3</name>
<dbReference type="STRING" id="595528.A0A0D2WGB0"/>
<dbReference type="PANTHER" id="PTHR21576:SF158">
    <property type="entry name" value="RIBOSOMAL RNA-PROCESSING PROTEIN 12-LIKE CONSERVED DOMAIN-CONTAINING PROTEIN"/>
    <property type="match status" value="1"/>
</dbReference>
<dbReference type="Gene3D" id="1.20.1250.20">
    <property type="entry name" value="MFS general substrate transporter like domains"/>
    <property type="match status" value="2"/>
</dbReference>
<feature type="transmembrane region" description="Helical" evidence="5">
    <location>
        <begin position="344"/>
        <end position="362"/>
    </location>
</feature>
<evidence type="ECO:0000256" key="5">
    <source>
        <dbReference type="SAM" id="Phobius"/>
    </source>
</evidence>
<dbReference type="InterPro" id="IPR020846">
    <property type="entry name" value="MFS_dom"/>
</dbReference>
<dbReference type="InterPro" id="IPR010658">
    <property type="entry name" value="Nodulin-like"/>
</dbReference>
<dbReference type="Pfam" id="PF23262">
    <property type="entry name" value="NFD4_C"/>
    <property type="match status" value="1"/>
</dbReference>
<organism evidence="7 8">
    <name type="scientific">Capsaspora owczarzaki (strain ATCC 30864)</name>
    <dbReference type="NCBI Taxonomy" id="595528"/>
    <lineage>
        <taxon>Eukaryota</taxon>
        <taxon>Filasterea</taxon>
        <taxon>Capsaspora</taxon>
    </lineage>
</organism>
<feature type="domain" description="Major facilitator superfamily (MFS) profile" evidence="6">
    <location>
        <begin position="16"/>
        <end position="468"/>
    </location>
</feature>
<feature type="transmembrane region" description="Helical" evidence="5">
    <location>
        <begin position="445"/>
        <end position="464"/>
    </location>
</feature>
<dbReference type="OMA" id="PTMWWLA"/>
<dbReference type="AlphaFoldDB" id="A0A0D2WGB0"/>
<dbReference type="PhylomeDB" id="A0A0D2WGB0"/>
<feature type="transmembrane region" description="Helical" evidence="5">
    <location>
        <begin position="61"/>
        <end position="80"/>
    </location>
</feature>
<gene>
    <name evidence="7" type="ORF">CAOG_000083</name>
</gene>
<dbReference type="Pfam" id="PF06813">
    <property type="entry name" value="Nodulin-like"/>
    <property type="match status" value="1"/>
</dbReference>
<dbReference type="GO" id="GO:0022857">
    <property type="term" value="F:transmembrane transporter activity"/>
    <property type="evidence" value="ECO:0007669"/>
    <property type="project" value="InterPro"/>
</dbReference>
<keyword evidence="8" id="KW-1185">Reference proteome</keyword>
<feature type="transmembrane region" description="Helical" evidence="5">
    <location>
        <begin position="368"/>
        <end position="390"/>
    </location>
</feature>
<protein>
    <recommendedName>
        <fullName evidence="6">Major facilitator superfamily (MFS) profile domain-containing protein</fullName>
    </recommendedName>
</protein>
<feature type="transmembrane region" description="Helical" evidence="5">
    <location>
        <begin position="275"/>
        <end position="294"/>
    </location>
</feature>
<evidence type="ECO:0000256" key="4">
    <source>
        <dbReference type="ARBA" id="ARBA00023136"/>
    </source>
</evidence>
<dbReference type="SUPFAM" id="SSF103473">
    <property type="entry name" value="MFS general substrate transporter"/>
    <property type="match status" value="1"/>
</dbReference>
<keyword evidence="2 5" id="KW-0812">Transmembrane</keyword>
<dbReference type="InterPro" id="IPR036259">
    <property type="entry name" value="MFS_trans_sf"/>
</dbReference>
<feature type="transmembrane region" description="Helical" evidence="5">
    <location>
        <begin position="20"/>
        <end position="41"/>
    </location>
</feature>
<dbReference type="InParanoid" id="A0A0D2WGB0"/>
<comment type="subcellular location">
    <subcellularLocation>
        <location evidence="1">Membrane</location>
        <topology evidence="1">Multi-pass membrane protein</topology>
    </subcellularLocation>
</comment>
<evidence type="ECO:0000256" key="3">
    <source>
        <dbReference type="ARBA" id="ARBA00022989"/>
    </source>
</evidence>
<evidence type="ECO:0000256" key="1">
    <source>
        <dbReference type="ARBA" id="ARBA00004141"/>
    </source>
</evidence>
<accession>A0A0D2WGB0</accession>
<dbReference type="EMBL" id="KE346360">
    <property type="protein sequence ID" value="KJE88425.1"/>
    <property type="molecule type" value="Genomic_DNA"/>
</dbReference>
<sequence>MNSSHSHSTSHTNSTRVTVLRWVSLLAGFAIMVMSGTLYGISAYSPEIKSRLNYTEPDINLITSIADVGLYVSIPAGLVYDRFGFRVAASIGAVMIGLGYLLMYIAVWQDLAPSKAPLMGAILALVGQGGIFGVIAAMAANERNYRPRDKGKVAGFLFAGFGSSAAIFSAVYKLAYQNSADLEGYFILLACTTAAICLVCGLFLLRHLPQDEMLYPSDTEKDGSKAALLGDERPVPGYSNNKSVNPSSILLASATHADLLKRPDLTPLEVLRTKLFVLIFSVIMISVGAALLFINNLGSIYEAYGGQHGESGNLVIVFSVLNVVSRVIFGYLSDHFSRHLSRASFLTMAVVIVTGAQLLLAWSTVDLLYLAAVLVGLADGGIFSQYAVLVRESFGAKHYGTNFGLATMAAGVGVFLFGPMSAALYDDKIVGDGNNCYGESCYQTSFFISAGCCAFSLLLCVQMIRETRKIHLERWI</sequence>
<evidence type="ECO:0000259" key="6">
    <source>
        <dbReference type="PROSITE" id="PS50850"/>
    </source>
</evidence>
<dbReference type="InterPro" id="IPR056555">
    <property type="entry name" value="NFD4_C"/>
</dbReference>
<dbReference type="PROSITE" id="PS50850">
    <property type="entry name" value="MFS"/>
    <property type="match status" value="1"/>
</dbReference>